<dbReference type="Proteomes" id="UP000255098">
    <property type="component" value="Unassembled WGS sequence"/>
</dbReference>
<feature type="region of interest" description="Disordered" evidence="1">
    <location>
        <begin position="139"/>
        <end position="199"/>
    </location>
</feature>
<protein>
    <submittedName>
        <fullName evidence="2">Uncharacterized protein</fullName>
    </submittedName>
</protein>
<organism evidence="2 3">
    <name type="scientific">Avibacterium avium</name>
    <name type="common">Pasteurella avium</name>
    <dbReference type="NCBI Taxonomy" id="751"/>
    <lineage>
        <taxon>Bacteria</taxon>
        <taxon>Pseudomonadati</taxon>
        <taxon>Pseudomonadota</taxon>
        <taxon>Gammaproteobacteria</taxon>
        <taxon>Pasteurellales</taxon>
        <taxon>Pasteurellaceae</taxon>
        <taxon>Avibacterium</taxon>
    </lineage>
</organism>
<name>A0A379AQA8_AVIAV</name>
<dbReference type="InterPro" id="IPR057869">
    <property type="entry name" value="HP1_YO34"/>
</dbReference>
<feature type="compositionally biased region" description="Basic and acidic residues" evidence="1">
    <location>
        <begin position="171"/>
        <end position="184"/>
    </location>
</feature>
<dbReference type="RefSeq" id="WP_115248688.1">
    <property type="nucleotide sequence ID" value="NZ_UGSP01000001.1"/>
</dbReference>
<dbReference type="AlphaFoldDB" id="A0A379AQA8"/>
<dbReference type="Pfam" id="PF25759">
    <property type="entry name" value="HP1_ORF34"/>
    <property type="match status" value="1"/>
</dbReference>
<proteinExistence type="predicted"/>
<dbReference type="EMBL" id="UGSP01000001">
    <property type="protein sequence ID" value="SUB23253.1"/>
    <property type="molecule type" value="Genomic_DNA"/>
</dbReference>
<gene>
    <name evidence="2" type="ORF">NCTC11297_00246</name>
</gene>
<evidence type="ECO:0000256" key="1">
    <source>
        <dbReference type="SAM" id="MobiDB-lite"/>
    </source>
</evidence>
<sequence>MPETTEKTETKRKSPAILIALNGKPILMHNLSITGTFRREEADMSGRKSSTKKADKGIKAKELHVKGMIPYREEKWLTDLINLAEGTDGTGGQIKYRVSSRTAQAMNIREVKFSGEVDIVEQDDFMAWNVSFILKEANSVSEKKEKRKPKPKKIVQKENHPKAQPTQAKPNKAEEKIDGTEKDPSFSGRLNQGDFKGAAKKGLDKISSIFSSDKSQPSPEK</sequence>
<dbReference type="GeneID" id="300132472"/>
<feature type="compositionally biased region" description="Basic residues" evidence="1">
    <location>
        <begin position="145"/>
        <end position="154"/>
    </location>
</feature>
<accession>A0A379AQA8</accession>
<keyword evidence="3" id="KW-1185">Reference proteome</keyword>
<evidence type="ECO:0000313" key="2">
    <source>
        <dbReference type="EMBL" id="SUB23253.1"/>
    </source>
</evidence>
<reference evidence="2 3" key="1">
    <citation type="submission" date="2018-06" db="EMBL/GenBank/DDBJ databases">
        <authorList>
            <consortium name="Pathogen Informatics"/>
            <person name="Doyle S."/>
        </authorList>
    </citation>
    <scope>NUCLEOTIDE SEQUENCE [LARGE SCALE GENOMIC DNA]</scope>
    <source>
        <strain evidence="3">NCTC 11297</strain>
    </source>
</reference>
<evidence type="ECO:0000313" key="3">
    <source>
        <dbReference type="Proteomes" id="UP000255098"/>
    </source>
</evidence>